<evidence type="ECO:0000256" key="3">
    <source>
        <dbReference type="ARBA" id="ARBA00023163"/>
    </source>
</evidence>
<dbReference type="Pfam" id="PF13545">
    <property type="entry name" value="HTH_Crp_2"/>
    <property type="match status" value="1"/>
</dbReference>
<dbReference type="SMART" id="SM00419">
    <property type="entry name" value="HTH_CRP"/>
    <property type="match status" value="1"/>
</dbReference>
<feature type="domain" description="HTH crp-type" evidence="4">
    <location>
        <begin position="129"/>
        <end position="200"/>
    </location>
</feature>
<keyword evidence="1" id="KW-0805">Transcription regulation</keyword>
<dbReference type="AlphaFoldDB" id="A0A2T7UD47"/>
<accession>A0A2T7UD47</accession>
<dbReference type="GO" id="GO:0006355">
    <property type="term" value="P:regulation of DNA-templated transcription"/>
    <property type="evidence" value="ECO:0007669"/>
    <property type="project" value="InterPro"/>
</dbReference>
<keyword evidence="2" id="KW-0238">DNA-binding</keyword>
<gene>
    <name evidence="5" type="ORF">H663_011520</name>
</gene>
<dbReference type="Proteomes" id="UP000037507">
    <property type="component" value="Unassembled WGS sequence"/>
</dbReference>
<dbReference type="InterPro" id="IPR018490">
    <property type="entry name" value="cNMP-bd_dom_sf"/>
</dbReference>
<organism evidence="5 6">
    <name type="scientific">Limnohabitans planktonicus II-D5</name>
    <dbReference type="NCBI Taxonomy" id="1293045"/>
    <lineage>
        <taxon>Bacteria</taxon>
        <taxon>Pseudomonadati</taxon>
        <taxon>Pseudomonadota</taxon>
        <taxon>Betaproteobacteria</taxon>
        <taxon>Burkholderiales</taxon>
        <taxon>Comamonadaceae</taxon>
        <taxon>Limnohabitans</taxon>
    </lineage>
</organism>
<keyword evidence="6" id="KW-1185">Reference proteome</keyword>
<sequence>MLASVSSLTSHPGVTVAAGTVLLHRGDAVDRIVHVRKGRVTLGVLQHGVLEHQLGAVDGPFWLEAASGLLGLTHAVDAVAQTPVELQFISVQDFLAEVNTLPAGTQNLLKDLAKAQRQQTDLAVSRLSKDADARCAEWLLQHAAPQDDSGGLAVTLTERKCTIAAQLGIAPETFSRVLRHLRERQLISGGGRVLCLPNPQALRELAGV</sequence>
<dbReference type="STRING" id="1293045.H663_15835"/>
<evidence type="ECO:0000256" key="1">
    <source>
        <dbReference type="ARBA" id="ARBA00023015"/>
    </source>
</evidence>
<dbReference type="RefSeq" id="WP_053176836.1">
    <property type="nucleotide sequence ID" value="NZ_LFYT02000013.1"/>
</dbReference>
<reference evidence="5" key="1">
    <citation type="submission" date="2017-04" db="EMBL/GenBank/DDBJ databases">
        <title>Unexpected and diverse lifestyles within the genus Limnohabitans.</title>
        <authorList>
            <person name="Kasalicky V."/>
            <person name="Mehrshad M."/>
            <person name="Andrei S.-A."/>
            <person name="Salcher M."/>
            <person name="Kratochvilova H."/>
            <person name="Simek K."/>
            <person name="Ghai R."/>
        </authorList>
    </citation>
    <scope>NUCLEOTIDE SEQUENCE [LARGE SCALE GENOMIC DNA]</scope>
    <source>
        <strain evidence="5">II-D5</strain>
    </source>
</reference>
<dbReference type="PROSITE" id="PS51063">
    <property type="entry name" value="HTH_CRP_2"/>
    <property type="match status" value="1"/>
</dbReference>
<dbReference type="EMBL" id="LFYT02000013">
    <property type="protein sequence ID" value="PVE42584.1"/>
    <property type="molecule type" value="Genomic_DNA"/>
</dbReference>
<dbReference type="GO" id="GO:0003677">
    <property type="term" value="F:DNA binding"/>
    <property type="evidence" value="ECO:0007669"/>
    <property type="project" value="UniProtKB-KW"/>
</dbReference>
<dbReference type="Gene3D" id="2.60.120.10">
    <property type="entry name" value="Jelly Rolls"/>
    <property type="match status" value="1"/>
</dbReference>
<dbReference type="SUPFAM" id="SSF51206">
    <property type="entry name" value="cAMP-binding domain-like"/>
    <property type="match status" value="1"/>
</dbReference>
<evidence type="ECO:0000313" key="6">
    <source>
        <dbReference type="Proteomes" id="UP000037507"/>
    </source>
</evidence>
<protein>
    <submittedName>
        <fullName evidence="5">Crp/Fnr family transcriptional regulator</fullName>
    </submittedName>
</protein>
<keyword evidence="3" id="KW-0804">Transcription</keyword>
<dbReference type="InterPro" id="IPR014710">
    <property type="entry name" value="RmlC-like_jellyroll"/>
</dbReference>
<evidence type="ECO:0000259" key="4">
    <source>
        <dbReference type="PROSITE" id="PS51063"/>
    </source>
</evidence>
<dbReference type="SUPFAM" id="SSF46785">
    <property type="entry name" value="Winged helix' DNA-binding domain"/>
    <property type="match status" value="1"/>
</dbReference>
<dbReference type="OrthoDB" id="9151801at2"/>
<dbReference type="InterPro" id="IPR012318">
    <property type="entry name" value="HTH_CRP"/>
</dbReference>
<dbReference type="InterPro" id="IPR036388">
    <property type="entry name" value="WH-like_DNA-bd_sf"/>
</dbReference>
<dbReference type="Gene3D" id="1.10.10.10">
    <property type="entry name" value="Winged helix-like DNA-binding domain superfamily/Winged helix DNA-binding domain"/>
    <property type="match status" value="1"/>
</dbReference>
<dbReference type="InterPro" id="IPR036390">
    <property type="entry name" value="WH_DNA-bd_sf"/>
</dbReference>
<name>A0A2T7UD47_9BURK</name>
<comment type="caution">
    <text evidence="5">The sequence shown here is derived from an EMBL/GenBank/DDBJ whole genome shotgun (WGS) entry which is preliminary data.</text>
</comment>
<evidence type="ECO:0000256" key="2">
    <source>
        <dbReference type="ARBA" id="ARBA00023125"/>
    </source>
</evidence>
<evidence type="ECO:0000313" key="5">
    <source>
        <dbReference type="EMBL" id="PVE42584.1"/>
    </source>
</evidence>
<proteinExistence type="predicted"/>